<dbReference type="Gene3D" id="3.90.25.10">
    <property type="entry name" value="UDP-galactose 4-epimerase, domain 1"/>
    <property type="match status" value="1"/>
</dbReference>
<dbReference type="PANTHER" id="PTHR43162">
    <property type="match status" value="1"/>
</dbReference>
<dbReference type="KEGG" id="fln:FLA_1923"/>
<dbReference type="RefSeq" id="WP_076382773.1">
    <property type="nucleotide sequence ID" value="NZ_AP017422.1"/>
</dbReference>
<dbReference type="Gene3D" id="3.40.50.720">
    <property type="entry name" value="NAD(P)-binding Rossmann-like Domain"/>
    <property type="match status" value="1"/>
</dbReference>
<dbReference type="Proteomes" id="UP000186917">
    <property type="component" value="Unassembled WGS sequence"/>
</dbReference>
<keyword evidence="3" id="KW-1185">Reference proteome</keyword>
<evidence type="ECO:0000313" key="2">
    <source>
        <dbReference type="EMBL" id="SIT34526.1"/>
    </source>
</evidence>
<feature type="domain" description="NmrA-like" evidence="1">
    <location>
        <begin position="2"/>
        <end position="198"/>
    </location>
</feature>
<dbReference type="OrthoDB" id="2149806at2"/>
<dbReference type="SUPFAM" id="SSF51735">
    <property type="entry name" value="NAD(P)-binding Rossmann-fold domains"/>
    <property type="match status" value="1"/>
</dbReference>
<dbReference type="EMBL" id="FTOR01000017">
    <property type="protein sequence ID" value="SIT34526.1"/>
    <property type="molecule type" value="Genomic_DNA"/>
</dbReference>
<name>A0A173MEQ6_9BACT</name>
<reference evidence="3" key="1">
    <citation type="submission" date="2017-01" db="EMBL/GenBank/DDBJ databases">
        <authorList>
            <person name="Varghese N."/>
            <person name="Submissions S."/>
        </authorList>
    </citation>
    <scope>NUCLEOTIDE SEQUENCE [LARGE SCALE GENOMIC DNA]</scope>
    <source>
        <strain evidence="3">DSM 21054</strain>
    </source>
</reference>
<dbReference type="AlphaFoldDB" id="A0A173MEQ6"/>
<dbReference type="InterPro" id="IPR008030">
    <property type="entry name" value="NmrA-like"/>
</dbReference>
<proteinExistence type="predicted"/>
<dbReference type="InterPro" id="IPR051604">
    <property type="entry name" value="Ergot_Alk_Oxidoreductase"/>
</dbReference>
<evidence type="ECO:0000313" key="3">
    <source>
        <dbReference type="Proteomes" id="UP000186917"/>
    </source>
</evidence>
<evidence type="ECO:0000259" key="1">
    <source>
        <dbReference type="Pfam" id="PF05368"/>
    </source>
</evidence>
<dbReference type="PANTHER" id="PTHR43162:SF1">
    <property type="entry name" value="PRESTALK A DIFFERENTIATION PROTEIN A"/>
    <property type="match status" value="1"/>
</dbReference>
<gene>
    <name evidence="2" type="ORF">SAMN05421788_11716</name>
</gene>
<sequence>MKVTITGSLGNISQPLAKQLLQAGHTVTIISSDPNKKAAIEALGAIASIGALGDVAFVTSAFTGADAVYTMIPPFFGASNYREYVANAGRIYAQAIASAGIKKVVNLSSIGAHLESGTGPIAGLHDAEIALNQLENVAIKHVRAPFFYINFYNDIPLIKHQGIMGANYPASTRLVMVHPADIAAAVAEELQQNFTGKSIRYLVSDDRTVGESVAVLANAISKPSLPWVEFTDEQSENGMLQAGLPPVMATIFTEMGAALRKGILWEDYDKNKPAQHAAHSLEMFAQEFAARFAAE</sequence>
<organism evidence="2 3">
    <name type="scientific">Filimonas lacunae</name>
    <dbReference type="NCBI Taxonomy" id="477680"/>
    <lineage>
        <taxon>Bacteria</taxon>
        <taxon>Pseudomonadati</taxon>
        <taxon>Bacteroidota</taxon>
        <taxon>Chitinophagia</taxon>
        <taxon>Chitinophagales</taxon>
        <taxon>Chitinophagaceae</taxon>
        <taxon>Filimonas</taxon>
    </lineage>
</organism>
<protein>
    <submittedName>
        <fullName evidence="2">Uncharacterized conserved protein YbjT, contains NAD(P)-binding and DUF2867 domains</fullName>
    </submittedName>
</protein>
<dbReference type="InterPro" id="IPR036291">
    <property type="entry name" value="NAD(P)-bd_dom_sf"/>
</dbReference>
<accession>A0A173MEQ6</accession>
<dbReference type="Pfam" id="PF05368">
    <property type="entry name" value="NmrA"/>
    <property type="match status" value="1"/>
</dbReference>
<dbReference type="STRING" id="477680.SAMN05421788_11716"/>